<reference evidence="1 2" key="1">
    <citation type="submission" date="2024-04" db="EMBL/GenBank/DDBJ databases">
        <title>Okeanomitos corallinicola gen. &amp; sp. nov. (Nostocales, Cyanobacteria), a new toxic marine heterocyst-forming cyanobacterium from a coral reef.</title>
        <authorList>
            <person name="Li H."/>
            <person name="Li R."/>
            <person name="Kang J."/>
            <person name="Hii K.S."/>
            <person name="Mohamed H.F."/>
            <person name="Xu X."/>
            <person name="Luo Z."/>
        </authorList>
    </citation>
    <scope>NUCLEOTIDE SEQUENCE [LARGE SCALE GENOMIC DNA]</scope>
    <source>
        <strain evidence="1 2">TIOX110</strain>
    </source>
</reference>
<protein>
    <recommendedName>
        <fullName evidence="3">Serine/threonine protein phosphatase</fullName>
    </recommendedName>
</protein>
<proteinExistence type="predicted"/>
<evidence type="ECO:0000313" key="1">
    <source>
        <dbReference type="EMBL" id="WZB88929.1"/>
    </source>
</evidence>
<keyword evidence="2" id="KW-1185">Reference proteome</keyword>
<dbReference type="RefSeq" id="WP_353931834.1">
    <property type="nucleotide sequence ID" value="NZ_CP150886.1"/>
</dbReference>
<accession>A0ABZ2UVD4</accession>
<gene>
    <name evidence="1" type="ORF">WJM97_04415</name>
</gene>
<dbReference type="InterPro" id="IPR029052">
    <property type="entry name" value="Metallo-depent_PP-like"/>
</dbReference>
<name>A0ABZ2UVD4_9CYAN</name>
<evidence type="ECO:0008006" key="3">
    <source>
        <dbReference type="Google" id="ProtNLM"/>
    </source>
</evidence>
<dbReference type="EMBL" id="CP150886">
    <property type="protein sequence ID" value="WZB88929.1"/>
    <property type="molecule type" value="Genomic_DNA"/>
</dbReference>
<dbReference type="Gene3D" id="3.60.21.10">
    <property type="match status" value="1"/>
</dbReference>
<dbReference type="Proteomes" id="UP001483337">
    <property type="component" value="Chromosome"/>
</dbReference>
<organism evidence="1 2">
    <name type="scientific">Okeanomitos corallinicola TIOX110</name>
    <dbReference type="NCBI Taxonomy" id="3133117"/>
    <lineage>
        <taxon>Bacteria</taxon>
        <taxon>Bacillati</taxon>
        <taxon>Cyanobacteriota</taxon>
        <taxon>Cyanophyceae</taxon>
        <taxon>Nostocales</taxon>
        <taxon>Aphanizomenonaceae</taxon>
        <taxon>Okeanomitos</taxon>
    </lineage>
</organism>
<evidence type="ECO:0000313" key="2">
    <source>
        <dbReference type="Proteomes" id="UP001483337"/>
    </source>
</evidence>
<sequence length="82" mass="9026">MLFWGGFEDATPHDSGKKMVCGHTSQTSGFPNDLGSAICIDTWVDGLGWLTCLDVTNGEIWQANQKGKKRQGYLSSTEFLIK</sequence>